<dbReference type="Pfam" id="PF01261">
    <property type="entry name" value="AP_endonuc_2"/>
    <property type="match status" value="1"/>
</dbReference>
<gene>
    <name evidence="2" type="ORF">Gferi_12785</name>
</gene>
<dbReference type="Proteomes" id="UP000095743">
    <property type="component" value="Chromosome"/>
</dbReference>
<dbReference type="InterPro" id="IPR050312">
    <property type="entry name" value="IolE/XylAMocC-like"/>
</dbReference>
<dbReference type="KEGG" id="gfe:Gferi_12785"/>
<feature type="domain" description="Xylose isomerase-like TIM barrel" evidence="1">
    <location>
        <begin position="21"/>
        <end position="258"/>
    </location>
</feature>
<keyword evidence="2" id="KW-0540">Nuclease</keyword>
<dbReference type="InterPro" id="IPR013022">
    <property type="entry name" value="Xyl_isomerase-like_TIM-brl"/>
</dbReference>
<dbReference type="STRING" id="1424294.Gferi_12785"/>
<dbReference type="AlphaFoldDB" id="A0A1D8GHL2"/>
<protein>
    <submittedName>
        <fullName evidence="2">Endonuclease</fullName>
    </submittedName>
</protein>
<dbReference type="GO" id="GO:0004519">
    <property type="term" value="F:endonuclease activity"/>
    <property type="evidence" value="ECO:0007669"/>
    <property type="project" value="UniProtKB-KW"/>
</dbReference>
<organism evidence="2 3">
    <name type="scientific">Geosporobacter ferrireducens</name>
    <dbReference type="NCBI Taxonomy" id="1424294"/>
    <lineage>
        <taxon>Bacteria</taxon>
        <taxon>Bacillati</taxon>
        <taxon>Bacillota</taxon>
        <taxon>Clostridia</taxon>
        <taxon>Peptostreptococcales</taxon>
        <taxon>Thermotaleaceae</taxon>
        <taxon>Geosporobacter</taxon>
    </lineage>
</organism>
<accession>A0A1D8GHL2</accession>
<dbReference type="SUPFAM" id="SSF51658">
    <property type="entry name" value="Xylose isomerase-like"/>
    <property type="match status" value="1"/>
</dbReference>
<dbReference type="InterPro" id="IPR036237">
    <property type="entry name" value="Xyl_isomerase-like_sf"/>
</dbReference>
<keyword evidence="2" id="KW-0255">Endonuclease</keyword>
<evidence type="ECO:0000313" key="3">
    <source>
        <dbReference type="Proteomes" id="UP000095743"/>
    </source>
</evidence>
<dbReference type="RefSeq" id="WP_069977090.1">
    <property type="nucleotide sequence ID" value="NZ_CP017269.1"/>
</dbReference>
<sequence length="269" mass="31102">MYYRIGYAAAMGEKDVLSAIDFAVAQGMNAVEINMNMPCFFPENYSKEARNDIRLYRRENDVALTLHAPEDISLLQLHEEVREAGIKRLKEIIDFGCDIGATRMTIHIGTSVYFTMTEGKSYLEELHYEDFKRILKNSLIGLGDYCGDRMKLCVENSGRFPKVLVQEVLEELVERENIYLTWDIGHSYTNLYGEVEFFQRHLHRVKTCHLHDVTQVSDHQIIGTGKVDFTGHMAKMGKEDMIYIIEVRPREKAAVSFENLKKTLGYKNR</sequence>
<evidence type="ECO:0000313" key="2">
    <source>
        <dbReference type="EMBL" id="AOT70389.1"/>
    </source>
</evidence>
<evidence type="ECO:0000259" key="1">
    <source>
        <dbReference type="Pfam" id="PF01261"/>
    </source>
</evidence>
<keyword evidence="3" id="KW-1185">Reference proteome</keyword>
<dbReference type="OrthoDB" id="270844at2"/>
<dbReference type="Gene3D" id="3.20.20.150">
    <property type="entry name" value="Divalent-metal-dependent TIM barrel enzymes"/>
    <property type="match status" value="1"/>
</dbReference>
<dbReference type="PANTHER" id="PTHR12110:SF21">
    <property type="entry name" value="XYLOSE ISOMERASE-LIKE TIM BARREL DOMAIN-CONTAINING PROTEIN"/>
    <property type="match status" value="1"/>
</dbReference>
<keyword evidence="2" id="KW-0378">Hydrolase</keyword>
<proteinExistence type="predicted"/>
<dbReference type="EMBL" id="CP017269">
    <property type="protein sequence ID" value="AOT70389.1"/>
    <property type="molecule type" value="Genomic_DNA"/>
</dbReference>
<dbReference type="PANTHER" id="PTHR12110">
    <property type="entry name" value="HYDROXYPYRUVATE ISOMERASE"/>
    <property type="match status" value="1"/>
</dbReference>
<reference evidence="2 3" key="1">
    <citation type="submission" date="2016-09" db="EMBL/GenBank/DDBJ databases">
        <title>Genomic analysis reveals versatility of anaerobic energy metabolism of Geosporobacter ferrireducens IRF9 of phylum Firmicutes.</title>
        <authorList>
            <person name="Kim S.-J."/>
        </authorList>
    </citation>
    <scope>NUCLEOTIDE SEQUENCE [LARGE SCALE GENOMIC DNA]</scope>
    <source>
        <strain evidence="2 3">IRF9</strain>
    </source>
</reference>
<name>A0A1D8GHL2_9FIRM</name>